<dbReference type="Proteomes" id="UP000325315">
    <property type="component" value="Unassembled WGS sequence"/>
</dbReference>
<gene>
    <name evidence="2" type="ORF">EPI10_031773</name>
</gene>
<reference evidence="3" key="1">
    <citation type="journal article" date="2019" name="Plant Biotechnol. J.">
        <title>Genome sequencing of the Australian wild diploid species Gossypium australe highlights disease resistance and delayed gland morphogenesis.</title>
        <authorList>
            <person name="Cai Y."/>
            <person name="Cai X."/>
            <person name="Wang Q."/>
            <person name="Wang P."/>
            <person name="Zhang Y."/>
            <person name="Cai C."/>
            <person name="Xu Y."/>
            <person name="Wang K."/>
            <person name="Zhou Z."/>
            <person name="Wang C."/>
            <person name="Geng S."/>
            <person name="Li B."/>
            <person name="Dong Q."/>
            <person name="Hou Y."/>
            <person name="Wang H."/>
            <person name="Ai P."/>
            <person name="Liu Z."/>
            <person name="Yi F."/>
            <person name="Sun M."/>
            <person name="An G."/>
            <person name="Cheng J."/>
            <person name="Zhang Y."/>
            <person name="Shi Q."/>
            <person name="Xie Y."/>
            <person name="Shi X."/>
            <person name="Chang Y."/>
            <person name="Huang F."/>
            <person name="Chen Y."/>
            <person name="Hong S."/>
            <person name="Mi L."/>
            <person name="Sun Q."/>
            <person name="Zhang L."/>
            <person name="Zhou B."/>
            <person name="Peng R."/>
            <person name="Zhang X."/>
            <person name="Liu F."/>
        </authorList>
    </citation>
    <scope>NUCLEOTIDE SEQUENCE [LARGE SCALE GENOMIC DNA]</scope>
    <source>
        <strain evidence="3">cv. PA1801</strain>
    </source>
</reference>
<keyword evidence="1" id="KW-0472">Membrane</keyword>
<evidence type="ECO:0000256" key="1">
    <source>
        <dbReference type="SAM" id="Phobius"/>
    </source>
</evidence>
<keyword evidence="3" id="KW-1185">Reference proteome</keyword>
<dbReference type="Gene3D" id="2.40.70.10">
    <property type="entry name" value="Acid Proteases"/>
    <property type="match status" value="1"/>
</dbReference>
<dbReference type="InterPro" id="IPR021109">
    <property type="entry name" value="Peptidase_aspartic_dom_sf"/>
</dbReference>
<dbReference type="Pfam" id="PF08284">
    <property type="entry name" value="RVP_2"/>
    <property type="match status" value="1"/>
</dbReference>
<proteinExistence type="predicted"/>
<dbReference type="EMBL" id="SMMG02000001">
    <property type="protein sequence ID" value="KAA3487983.1"/>
    <property type="molecule type" value="Genomic_DNA"/>
</dbReference>
<name>A0A5B6X2I1_9ROSI</name>
<sequence length="64" mass="7711">MPELQCKPMLCGLVKRRCPLEIQNIFFSVDLLIMSFGDFYMILCMDWLIEYGVILDYRRKKFLI</sequence>
<keyword evidence="1" id="KW-0812">Transmembrane</keyword>
<evidence type="ECO:0000313" key="3">
    <source>
        <dbReference type="Proteomes" id="UP000325315"/>
    </source>
</evidence>
<accession>A0A5B6X2I1</accession>
<feature type="transmembrane region" description="Helical" evidence="1">
    <location>
        <begin position="25"/>
        <end position="49"/>
    </location>
</feature>
<protein>
    <submittedName>
        <fullName evidence="2">RVP_2 domain-containing protein</fullName>
    </submittedName>
</protein>
<dbReference type="AlphaFoldDB" id="A0A5B6X2I1"/>
<keyword evidence="1" id="KW-1133">Transmembrane helix</keyword>
<organism evidence="2 3">
    <name type="scientific">Gossypium australe</name>
    <dbReference type="NCBI Taxonomy" id="47621"/>
    <lineage>
        <taxon>Eukaryota</taxon>
        <taxon>Viridiplantae</taxon>
        <taxon>Streptophyta</taxon>
        <taxon>Embryophyta</taxon>
        <taxon>Tracheophyta</taxon>
        <taxon>Spermatophyta</taxon>
        <taxon>Magnoliopsida</taxon>
        <taxon>eudicotyledons</taxon>
        <taxon>Gunneridae</taxon>
        <taxon>Pentapetalae</taxon>
        <taxon>rosids</taxon>
        <taxon>malvids</taxon>
        <taxon>Malvales</taxon>
        <taxon>Malvaceae</taxon>
        <taxon>Malvoideae</taxon>
        <taxon>Gossypium</taxon>
    </lineage>
</organism>
<evidence type="ECO:0000313" key="2">
    <source>
        <dbReference type="EMBL" id="KAA3487983.1"/>
    </source>
</evidence>
<comment type="caution">
    <text evidence="2">The sequence shown here is derived from an EMBL/GenBank/DDBJ whole genome shotgun (WGS) entry which is preliminary data.</text>
</comment>